<dbReference type="OrthoDB" id="9805913at2"/>
<gene>
    <name evidence="6" type="ORF">EOD43_18115</name>
</gene>
<dbReference type="PANTHER" id="PTHR37419">
    <property type="entry name" value="SERINE/THREONINE-PROTEIN KINASE TOXIN HIPA"/>
    <property type="match status" value="1"/>
</dbReference>
<dbReference type="Proteomes" id="UP000282971">
    <property type="component" value="Unassembled WGS sequence"/>
</dbReference>
<evidence type="ECO:0000256" key="1">
    <source>
        <dbReference type="ARBA" id="ARBA00010164"/>
    </source>
</evidence>
<evidence type="ECO:0000259" key="4">
    <source>
        <dbReference type="Pfam" id="PF07804"/>
    </source>
</evidence>
<evidence type="ECO:0000313" key="7">
    <source>
        <dbReference type="Proteomes" id="UP000282971"/>
    </source>
</evidence>
<protein>
    <recommendedName>
        <fullName evidence="8">HipA N-terminal subdomain 1 domain-containing protein</fullName>
    </recommendedName>
</protein>
<accession>A0A437LY07</accession>
<evidence type="ECO:0000256" key="2">
    <source>
        <dbReference type="ARBA" id="ARBA00022679"/>
    </source>
</evidence>
<evidence type="ECO:0000256" key="3">
    <source>
        <dbReference type="ARBA" id="ARBA00022777"/>
    </source>
</evidence>
<feature type="domain" description="HipA N-terminal subdomain 1" evidence="5">
    <location>
        <begin position="8"/>
        <end position="106"/>
    </location>
</feature>
<dbReference type="PANTHER" id="PTHR37419:SF1">
    <property type="entry name" value="SERINE_THREONINE-PROTEIN KINASE TOXIN HIPA"/>
    <property type="match status" value="1"/>
</dbReference>
<dbReference type="RefSeq" id="WP_127745463.1">
    <property type="nucleotide sequence ID" value="NZ_SACN01000003.1"/>
</dbReference>
<dbReference type="InterPro" id="IPR052028">
    <property type="entry name" value="HipA_Ser/Thr_kinase"/>
</dbReference>
<feature type="domain" description="HipA-like C-terminal" evidence="4">
    <location>
        <begin position="151"/>
        <end position="258"/>
    </location>
</feature>
<keyword evidence="3" id="KW-0418">Kinase</keyword>
<comment type="similarity">
    <text evidence="1">Belongs to the HipA Ser/Thr kinase family.</text>
</comment>
<dbReference type="AlphaFoldDB" id="A0A437LY07"/>
<evidence type="ECO:0000259" key="5">
    <source>
        <dbReference type="Pfam" id="PF13657"/>
    </source>
</evidence>
<dbReference type="InterPro" id="IPR017508">
    <property type="entry name" value="HipA_N1"/>
</dbReference>
<dbReference type="GO" id="GO:0004674">
    <property type="term" value="F:protein serine/threonine kinase activity"/>
    <property type="evidence" value="ECO:0007669"/>
    <property type="project" value="TreeGrafter"/>
</dbReference>
<dbReference type="InterPro" id="IPR012893">
    <property type="entry name" value="HipA-like_C"/>
</dbReference>
<evidence type="ECO:0008006" key="8">
    <source>
        <dbReference type="Google" id="ProtNLM"/>
    </source>
</evidence>
<dbReference type="EMBL" id="SACN01000003">
    <property type="protein sequence ID" value="RVT90213.1"/>
    <property type="molecule type" value="Genomic_DNA"/>
</dbReference>
<keyword evidence="2" id="KW-0808">Transferase</keyword>
<dbReference type="GO" id="GO:0005829">
    <property type="term" value="C:cytosol"/>
    <property type="evidence" value="ECO:0007669"/>
    <property type="project" value="TreeGrafter"/>
</dbReference>
<sequence>MRDIVDQLIVWHGGRIAGGLAVDRQGTMYFEYAPAWLAAPDTQPTSFALPKTIETFGDAVCKAVFGGLPPAERQRAAIAHNFGLSTNNCFRLLAALGGEVAGALLFLSEGEVPRTALVGNTPCGLAASALAELIETMPLAPMLVGEGGARVSLAGAQDKLPVLLDPSGRIALPREGEASTHLIKREPDHLPGLAANEAFCLALARASGLDALVGEWRQADRPYLLVTRYDRAIGKAGSVERLHQEDFAQALAMTPDPKKGRLGRPHVELRPDWFARRQPTLIQNCSASSMARSSI</sequence>
<keyword evidence="7" id="KW-1185">Reference proteome</keyword>
<dbReference type="NCBIfam" id="TIGR03071">
    <property type="entry name" value="couple_hipA"/>
    <property type="match status" value="1"/>
</dbReference>
<evidence type="ECO:0000313" key="6">
    <source>
        <dbReference type="EMBL" id="RVT90213.1"/>
    </source>
</evidence>
<dbReference type="Pfam" id="PF13657">
    <property type="entry name" value="Couple_hipA"/>
    <property type="match status" value="1"/>
</dbReference>
<comment type="caution">
    <text evidence="6">The sequence shown here is derived from an EMBL/GenBank/DDBJ whole genome shotgun (WGS) entry which is preliminary data.</text>
</comment>
<reference evidence="6 7" key="1">
    <citation type="submission" date="2019-01" db="EMBL/GenBank/DDBJ databases">
        <authorList>
            <person name="Chen W.-M."/>
        </authorList>
    </citation>
    <scope>NUCLEOTIDE SEQUENCE [LARGE SCALE GENOMIC DNA]</scope>
    <source>
        <strain evidence="6 7">CCP-7</strain>
    </source>
</reference>
<name>A0A437LY07_9SPHN</name>
<dbReference type="Pfam" id="PF07804">
    <property type="entry name" value="HipA_C"/>
    <property type="match status" value="1"/>
</dbReference>
<organism evidence="6 7">
    <name type="scientific">Sphingomonas crocodyli</name>
    <dbReference type="NCBI Taxonomy" id="1979270"/>
    <lineage>
        <taxon>Bacteria</taxon>
        <taxon>Pseudomonadati</taxon>
        <taxon>Pseudomonadota</taxon>
        <taxon>Alphaproteobacteria</taxon>
        <taxon>Sphingomonadales</taxon>
        <taxon>Sphingomonadaceae</taxon>
        <taxon>Sphingomonas</taxon>
    </lineage>
</organism>
<proteinExistence type="inferred from homology"/>